<dbReference type="InterPro" id="IPR006127">
    <property type="entry name" value="ZnuA-like"/>
</dbReference>
<dbReference type="Pfam" id="PF01297">
    <property type="entry name" value="ZnuA"/>
    <property type="match status" value="1"/>
</dbReference>
<dbReference type="Gene3D" id="3.40.50.1980">
    <property type="entry name" value="Nitrogenase molybdenum iron protein domain"/>
    <property type="match status" value="3"/>
</dbReference>
<dbReference type="GO" id="GO:0030001">
    <property type="term" value="P:metal ion transport"/>
    <property type="evidence" value="ECO:0007669"/>
    <property type="project" value="InterPro"/>
</dbReference>
<accession>A0A7W9YEF9</accession>
<evidence type="ECO:0000256" key="1">
    <source>
        <dbReference type="ARBA" id="ARBA00011028"/>
    </source>
</evidence>
<evidence type="ECO:0000256" key="2">
    <source>
        <dbReference type="ARBA" id="ARBA00022448"/>
    </source>
</evidence>
<sequence>MRSGRVAALIAAGVAVGAAASGCGTASDEGSDGKLTVVTGIYPLEWLAVQVGGDHVEVTNLTEPGAEPHDLELSPPQIRTIHNADVNFFITGLQPAVDDAIAKEGGERALDVADLVDLLPFDEAAHDHDATDHDHDATDDGHDHGHDHAHEDEGDDHGHDEGAGDGHDHGDEDPHMWQDPELMAEAATGLAERLAEADPDHADDYTANAERVGTELDAIDDEFSSGLKECKSRELLTNHSAFGYLAHRYDLNQVGISGLDPESEPSPARIAEVARLVKDKEITTVFTETLASPVVAETIADETGAKTAVLDPVEGITDESPGTDYPSVMRANLAAIQEGLGCS</sequence>
<dbReference type="SUPFAM" id="SSF53807">
    <property type="entry name" value="Helical backbone' metal receptor"/>
    <property type="match status" value="1"/>
</dbReference>
<feature type="signal peptide" evidence="5">
    <location>
        <begin position="1"/>
        <end position="26"/>
    </location>
</feature>
<organism evidence="6 7">
    <name type="scientific">Nocardiopsis mwathae</name>
    <dbReference type="NCBI Taxonomy" id="1472723"/>
    <lineage>
        <taxon>Bacteria</taxon>
        <taxon>Bacillati</taxon>
        <taxon>Actinomycetota</taxon>
        <taxon>Actinomycetes</taxon>
        <taxon>Streptosporangiales</taxon>
        <taxon>Nocardiopsidaceae</taxon>
        <taxon>Nocardiopsis</taxon>
    </lineage>
</organism>
<keyword evidence="3 5" id="KW-0732">Signal</keyword>
<reference evidence="6 7" key="1">
    <citation type="submission" date="2020-08" db="EMBL/GenBank/DDBJ databases">
        <title>Sequencing the genomes of 1000 actinobacteria strains.</title>
        <authorList>
            <person name="Klenk H.-P."/>
        </authorList>
    </citation>
    <scope>NUCLEOTIDE SEQUENCE [LARGE SCALE GENOMIC DNA]</scope>
    <source>
        <strain evidence="6 7">DSM 46659</strain>
    </source>
</reference>
<dbReference type="InterPro" id="IPR050492">
    <property type="entry name" value="Bact_metal-bind_prot9"/>
</dbReference>
<name>A0A7W9YEF9_9ACTN</name>
<proteinExistence type="inferred from homology"/>
<evidence type="ECO:0000256" key="5">
    <source>
        <dbReference type="SAM" id="SignalP"/>
    </source>
</evidence>
<dbReference type="PANTHER" id="PTHR42953:SF3">
    <property type="entry name" value="HIGH-AFFINITY ZINC UPTAKE SYSTEM PROTEIN ZNUA"/>
    <property type="match status" value="1"/>
</dbReference>
<evidence type="ECO:0000256" key="3">
    <source>
        <dbReference type="ARBA" id="ARBA00022729"/>
    </source>
</evidence>
<evidence type="ECO:0000256" key="4">
    <source>
        <dbReference type="SAM" id="MobiDB-lite"/>
    </source>
</evidence>
<dbReference type="EMBL" id="JACHDS010000001">
    <property type="protein sequence ID" value="MBB6170579.1"/>
    <property type="molecule type" value="Genomic_DNA"/>
</dbReference>
<gene>
    <name evidence="6" type="ORF">HNR23_000639</name>
</gene>
<evidence type="ECO:0000313" key="7">
    <source>
        <dbReference type="Proteomes" id="UP000546642"/>
    </source>
</evidence>
<comment type="similarity">
    <text evidence="1">Belongs to the bacterial solute-binding protein 9 family.</text>
</comment>
<comment type="caution">
    <text evidence="6">The sequence shown here is derived from an EMBL/GenBank/DDBJ whole genome shotgun (WGS) entry which is preliminary data.</text>
</comment>
<feature type="region of interest" description="Disordered" evidence="4">
    <location>
        <begin position="127"/>
        <end position="176"/>
    </location>
</feature>
<protein>
    <submittedName>
        <fullName evidence="6">Zinc transport system substrate-binding protein</fullName>
    </submittedName>
</protein>
<dbReference type="Proteomes" id="UP000546642">
    <property type="component" value="Unassembled WGS sequence"/>
</dbReference>
<keyword evidence="7" id="KW-1185">Reference proteome</keyword>
<dbReference type="PROSITE" id="PS51257">
    <property type="entry name" value="PROKAR_LIPOPROTEIN"/>
    <property type="match status" value="1"/>
</dbReference>
<dbReference type="GO" id="GO:0046872">
    <property type="term" value="F:metal ion binding"/>
    <property type="evidence" value="ECO:0007669"/>
    <property type="project" value="InterPro"/>
</dbReference>
<dbReference type="PANTHER" id="PTHR42953">
    <property type="entry name" value="HIGH-AFFINITY ZINC UPTAKE SYSTEM PROTEIN ZNUA-RELATED"/>
    <property type="match status" value="1"/>
</dbReference>
<dbReference type="AlphaFoldDB" id="A0A7W9YEF9"/>
<dbReference type="RefSeq" id="WP_184073316.1">
    <property type="nucleotide sequence ID" value="NZ_JACHDS010000001.1"/>
</dbReference>
<keyword evidence="2" id="KW-0813">Transport</keyword>
<evidence type="ECO:0000313" key="6">
    <source>
        <dbReference type="EMBL" id="MBB6170579.1"/>
    </source>
</evidence>
<feature type="chain" id="PRO_5039236133" evidence="5">
    <location>
        <begin position="27"/>
        <end position="343"/>
    </location>
</feature>